<keyword evidence="4" id="KW-0949">S-adenosyl-L-methionine</keyword>
<dbReference type="EMBL" id="WNYA01000004">
    <property type="protein sequence ID" value="KAG8574689.1"/>
    <property type="molecule type" value="Genomic_DNA"/>
</dbReference>
<keyword evidence="2" id="KW-0489">Methyltransferase</keyword>
<name>A0AAV7BPZ9_ENGPU</name>
<evidence type="ECO:0000256" key="1">
    <source>
        <dbReference type="ARBA" id="ARBA00007996"/>
    </source>
</evidence>
<dbReference type="InterPro" id="IPR029063">
    <property type="entry name" value="SAM-dependent_MTases_sf"/>
</dbReference>
<dbReference type="GO" id="GO:0032259">
    <property type="term" value="P:methylation"/>
    <property type="evidence" value="ECO:0007669"/>
    <property type="project" value="UniProtKB-KW"/>
</dbReference>
<evidence type="ECO:0000313" key="6">
    <source>
        <dbReference type="Proteomes" id="UP000824782"/>
    </source>
</evidence>
<dbReference type="Gene3D" id="3.40.50.150">
    <property type="entry name" value="Vaccinia Virus protein VP39"/>
    <property type="match status" value="1"/>
</dbReference>
<dbReference type="AlphaFoldDB" id="A0AAV7BPZ9"/>
<evidence type="ECO:0008006" key="7">
    <source>
        <dbReference type="Google" id="ProtNLM"/>
    </source>
</evidence>
<dbReference type="PANTHER" id="PTHR10867:SF32">
    <property type="entry name" value="NICOTINAMIDE N-METHYLTRANSFERASE"/>
    <property type="match status" value="1"/>
</dbReference>
<comment type="similarity">
    <text evidence="1">Belongs to the class I-like SAM-binding methyltransferase superfamily. NNMT/PNMT/TEMT family.</text>
</comment>
<comment type="caution">
    <text evidence="5">The sequence shown here is derived from an EMBL/GenBank/DDBJ whole genome shotgun (WGS) entry which is preliminary data.</text>
</comment>
<keyword evidence="3" id="KW-0808">Transferase</keyword>
<evidence type="ECO:0000256" key="2">
    <source>
        <dbReference type="ARBA" id="ARBA00022603"/>
    </source>
</evidence>
<gene>
    <name evidence="5" type="ORF">GDO81_009275</name>
</gene>
<accession>A0AAV7BPZ9</accession>
<evidence type="ECO:0000256" key="4">
    <source>
        <dbReference type="ARBA" id="ARBA00022691"/>
    </source>
</evidence>
<evidence type="ECO:0000313" key="5">
    <source>
        <dbReference type="EMBL" id="KAG8574689.1"/>
    </source>
</evidence>
<dbReference type="Pfam" id="PF01234">
    <property type="entry name" value="NNMT_PNMT_TEMT"/>
    <property type="match status" value="1"/>
</dbReference>
<dbReference type="InterPro" id="IPR000940">
    <property type="entry name" value="NNMT_TEMT_trans"/>
</dbReference>
<sequence length="259" mass="30029">MDPVSLKHYHEHEFDPKHLLNTYVLPETDKTLHEEIILFPMKTLQSLLSSGKIAGKTLIDFSSGPNVSHLLTICDYFSDIIVLEPNDLCMREMEKWRKGEEESFDWSHLSEHFPELKGDRKKWMEKEETLRRKINNMMICDLSKDESLPLLKADCLMSLYLIGHTSKDKEAYRKIIKKLSSFLNVGGHLLLVGAFNAKHFFIGEDKYHSLIMDEEFFRKALEDGGFIIENLEKLDSKVTSDLAKYDQLFLASAKKVKEV</sequence>
<reference evidence="5" key="1">
    <citation type="thesis" date="2020" institute="ProQuest LLC" country="789 East Eisenhower Parkway, Ann Arbor, MI, USA">
        <title>Comparative Genomics and Chromosome Evolution.</title>
        <authorList>
            <person name="Mudd A.B."/>
        </authorList>
    </citation>
    <scope>NUCLEOTIDE SEQUENCE</scope>
    <source>
        <strain evidence="5">237g6f4</strain>
        <tissue evidence="5">Blood</tissue>
    </source>
</reference>
<protein>
    <recommendedName>
        <fullName evidence="7">Nicotinamide N-methyltransferase</fullName>
    </recommendedName>
</protein>
<dbReference type="GO" id="GO:0005829">
    <property type="term" value="C:cytosol"/>
    <property type="evidence" value="ECO:0007669"/>
    <property type="project" value="TreeGrafter"/>
</dbReference>
<dbReference type="GO" id="GO:0008170">
    <property type="term" value="F:N-methyltransferase activity"/>
    <property type="evidence" value="ECO:0007669"/>
    <property type="project" value="TreeGrafter"/>
</dbReference>
<keyword evidence="6" id="KW-1185">Reference proteome</keyword>
<dbReference type="PANTHER" id="PTHR10867">
    <property type="entry name" value="NNMT/PNMT/TEMT FAMILY MEMBER"/>
    <property type="match status" value="1"/>
</dbReference>
<organism evidence="5 6">
    <name type="scientific">Engystomops pustulosus</name>
    <name type="common">Tungara frog</name>
    <name type="synonym">Physalaemus pustulosus</name>
    <dbReference type="NCBI Taxonomy" id="76066"/>
    <lineage>
        <taxon>Eukaryota</taxon>
        <taxon>Metazoa</taxon>
        <taxon>Chordata</taxon>
        <taxon>Craniata</taxon>
        <taxon>Vertebrata</taxon>
        <taxon>Euteleostomi</taxon>
        <taxon>Amphibia</taxon>
        <taxon>Batrachia</taxon>
        <taxon>Anura</taxon>
        <taxon>Neobatrachia</taxon>
        <taxon>Hyloidea</taxon>
        <taxon>Leptodactylidae</taxon>
        <taxon>Leiuperinae</taxon>
        <taxon>Engystomops</taxon>
    </lineage>
</organism>
<proteinExistence type="inferred from homology"/>
<dbReference type="SUPFAM" id="SSF53335">
    <property type="entry name" value="S-adenosyl-L-methionine-dependent methyltransferases"/>
    <property type="match status" value="1"/>
</dbReference>
<dbReference type="Proteomes" id="UP000824782">
    <property type="component" value="Unassembled WGS sequence"/>
</dbReference>
<dbReference type="PROSITE" id="PS51681">
    <property type="entry name" value="SAM_MT_NNMT_PNMT_TEMT"/>
    <property type="match status" value="1"/>
</dbReference>
<evidence type="ECO:0000256" key="3">
    <source>
        <dbReference type="ARBA" id="ARBA00022679"/>
    </source>
</evidence>